<gene>
    <name evidence="4" type="ORF">JOB18_014532</name>
</gene>
<sequence length="1024" mass="118949">MQRCHEAHQSQKKQECRDVDEAHQSQKKQECRDADWFKYPELAAELMISGHPMELIDGDAGNVPLTWISSLLDEVIKKLGDKRVFVLSVLGIQSSGKSTMLNAMFGLEFAVSAGRCTKGAFMQLVKVSEEVKEKFTFDYILVVDTEGLRALELGHATLHHDNELATFVVGLGNITLINIFGENPAEMQDILQIVVQAFMRMKKVNLSPSCMFVHQNVTDITAVEKTMDGKRRLQDKLDQMAQLAAKEEVFDVDCFSDVIAFDVEKDVKYLAQLWEGSPPMAPPNPDYCESVQELRNMILSKASDSAGITLSQFKTKIQDLWNALVKENFVFNFKNTFEIAVYRNLEVQFGKWTWNLRSNMLTIENQQYNCIENGNTDKVELKHLYEEMSKTYEKTKEEIQKYFDHDKDKEILVQWRGRFESKINDFHEELVKETKRKLDEIIQQKNACKKLNDEKTVFENKLLQKSKELAHQLKDKGQEEKELKMQFDHVWEGWVDELTSDTKPIEDIDFEKEQNKVLTDLGIEWYLMYDSKRYGRHKELPVCGTYSDYITPKTLVGKIKKLIYYDHEHIRSFIARVEQQSIDNIKTKPVITRGFQSTYLQEVANNVIKEVTELEAELKCKARKEFKVDLILYVFDRATIWLSESHKKFKMNNDAIAYLEGKKTQYYDIFKSFCKGHSSAVVFGKVICEKLRSATAQAVFTKTAIDLAGEMKCNFPAFNGNRLVLEKHVLKSLAEKGSFKDYINYIQQPRKHVESYIEEQVKEYIFTDHEDRTMDIRGKNAEDIKRVVNQALFTASKNVKTQRGSTDLWLKEFSSLLKDELTIGDISSENFSDITNFDFLKDEIKTGFESIIEETNKRPLNEMKESRLKPEKILIDQLCNCCWVTCPFCAAVCTNTLKYHSQNDHSAPFHRSTAVNGWHYRYTVKMSVDFCTTKVASNGSFYPDSSERVIPYKWYRTGGPKYASWNITPDDSELPYWKWFICQYQNQLEEHYKLKFEGLGKIPENWKKISKEEAIKSLDELFNL</sequence>
<reference evidence="4 5" key="1">
    <citation type="journal article" date="2021" name="Sci. Rep.">
        <title>Chromosome anchoring in Senegalese sole (Solea senegalensis) reveals sex-associated markers and genome rearrangements in flatfish.</title>
        <authorList>
            <person name="Guerrero-Cozar I."/>
            <person name="Gomez-Garrido J."/>
            <person name="Berbel C."/>
            <person name="Martinez-Blanch J.F."/>
            <person name="Alioto T."/>
            <person name="Claros M.G."/>
            <person name="Gagnaire P.A."/>
            <person name="Manchado M."/>
        </authorList>
    </citation>
    <scope>NUCLEOTIDE SEQUENCE [LARGE SCALE GENOMIC DNA]</scope>
    <source>
        <strain evidence="4">Sse05_10M</strain>
    </source>
</reference>
<evidence type="ECO:0000256" key="2">
    <source>
        <dbReference type="SAM" id="MobiDB-lite"/>
    </source>
</evidence>
<keyword evidence="1" id="KW-0175">Coiled coil</keyword>
<dbReference type="PANTHER" id="PTHR22796:SF6">
    <property type="entry name" value="INTERFERON-INDUCED VERY LARGE GTPASE 1-RELATED"/>
    <property type="match status" value="1"/>
</dbReference>
<name>A0AAV6RK74_SOLSE</name>
<evidence type="ECO:0000313" key="5">
    <source>
        <dbReference type="Proteomes" id="UP000693946"/>
    </source>
</evidence>
<evidence type="ECO:0000313" key="4">
    <source>
        <dbReference type="EMBL" id="KAG7504702.1"/>
    </source>
</evidence>
<accession>A0AAV6RK74</accession>
<feature type="region of interest" description="Disordered" evidence="2">
    <location>
        <begin position="1"/>
        <end position="25"/>
    </location>
</feature>
<feature type="domain" description="VLIG-type G" evidence="3">
    <location>
        <begin position="81"/>
        <end position="321"/>
    </location>
</feature>
<feature type="coiled-coil region" evidence="1">
    <location>
        <begin position="424"/>
        <end position="451"/>
    </location>
</feature>
<dbReference type="InterPro" id="IPR058641">
    <property type="entry name" value="GVIN1_dom"/>
</dbReference>
<dbReference type="AlphaFoldDB" id="A0AAV6RK74"/>
<evidence type="ECO:0000256" key="1">
    <source>
        <dbReference type="SAM" id="Coils"/>
    </source>
</evidence>
<evidence type="ECO:0000259" key="3">
    <source>
        <dbReference type="PROSITE" id="PS51717"/>
    </source>
</evidence>
<dbReference type="Proteomes" id="UP000693946">
    <property type="component" value="Linkage Group LG19"/>
</dbReference>
<keyword evidence="5" id="KW-1185">Reference proteome</keyword>
<dbReference type="PANTHER" id="PTHR22796">
    <property type="entry name" value="URG4-RELATED"/>
    <property type="match status" value="1"/>
</dbReference>
<dbReference type="EMBL" id="JAGKHQ010000011">
    <property type="protein sequence ID" value="KAG7504702.1"/>
    <property type="molecule type" value="Genomic_DNA"/>
</dbReference>
<dbReference type="InterPro" id="IPR030383">
    <property type="entry name" value="G_VLIG_dom"/>
</dbReference>
<comment type="caution">
    <text evidence="4">The sequence shown here is derived from an EMBL/GenBank/DDBJ whole genome shotgun (WGS) entry which is preliminary data.</text>
</comment>
<dbReference type="Pfam" id="PF25683">
    <property type="entry name" value="URGCP_GTPase"/>
    <property type="match status" value="1"/>
</dbReference>
<dbReference type="Pfam" id="PF25974">
    <property type="entry name" value="URGCP_9th"/>
    <property type="match status" value="1"/>
</dbReference>
<dbReference type="PROSITE" id="PS51717">
    <property type="entry name" value="G_VLIG"/>
    <property type="match status" value="1"/>
</dbReference>
<proteinExistence type="predicted"/>
<dbReference type="GO" id="GO:0005525">
    <property type="term" value="F:GTP binding"/>
    <property type="evidence" value="ECO:0007669"/>
    <property type="project" value="InterPro"/>
</dbReference>
<protein>
    <submittedName>
        <fullName evidence="4">Interferon-induced very large GTPase 1-like</fullName>
    </submittedName>
</protein>
<organism evidence="4 5">
    <name type="scientific">Solea senegalensis</name>
    <name type="common">Senegalese sole</name>
    <dbReference type="NCBI Taxonomy" id="28829"/>
    <lineage>
        <taxon>Eukaryota</taxon>
        <taxon>Metazoa</taxon>
        <taxon>Chordata</taxon>
        <taxon>Craniata</taxon>
        <taxon>Vertebrata</taxon>
        <taxon>Euteleostomi</taxon>
        <taxon>Actinopterygii</taxon>
        <taxon>Neopterygii</taxon>
        <taxon>Teleostei</taxon>
        <taxon>Neoteleostei</taxon>
        <taxon>Acanthomorphata</taxon>
        <taxon>Carangaria</taxon>
        <taxon>Pleuronectiformes</taxon>
        <taxon>Pleuronectoidei</taxon>
        <taxon>Soleidae</taxon>
        <taxon>Solea</taxon>
    </lineage>
</organism>